<reference evidence="3 4" key="1">
    <citation type="submission" date="2014-02" db="EMBL/GenBank/DDBJ databases">
        <title>The small core and large imbalanced accessory genome model reveals a collaborative survival strategy of Sorangium cellulosum strains in nature.</title>
        <authorList>
            <person name="Han K."/>
            <person name="Peng R."/>
            <person name="Blom J."/>
            <person name="Li Y.-Z."/>
        </authorList>
    </citation>
    <scope>NUCLEOTIDE SEQUENCE [LARGE SCALE GENOMIC DNA]</scope>
    <source>
        <strain evidence="3 4">So0011-07</strain>
    </source>
</reference>
<dbReference type="AlphaFoldDB" id="A0A150QRZ9"/>
<comment type="caution">
    <text evidence="3">The sequence shown here is derived from an EMBL/GenBank/DDBJ whole genome shotgun (WGS) entry which is preliminary data.</text>
</comment>
<dbReference type="EMBL" id="JEMB01003564">
    <property type="protein sequence ID" value="KYF70734.1"/>
    <property type="molecule type" value="Genomic_DNA"/>
</dbReference>
<name>A0A150QRZ9_SORCE</name>
<keyword evidence="2" id="KW-0472">Membrane</keyword>
<accession>A0A150QRZ9</accession>
<evidence type="ECO:0000256" key="2">
    <source>
        <dbReference type="SAM" id="Phobius"/>
    </source>
</evidence>
<sequence length="292" mass="31297">MSLLSAAPGARADVPDPSAAQDEVILKHGGMLRGTVIENEPGEHVVVIVYGTNEERTVPWDDVERVEPGRHAVRARRPEPKPRPDEPERPGFVRVRIESTDPDAPAVSLYRWLGNTAWLSPSDKTIVHDNGTFSTGSQAYGPPLGAFECRAPCDVYVDGSRGHEFVLSGEGIVDSKPFNLLDWPTPVTLLVNPGSFTAHRWGSRMLEWTTVAPPMIAGLALATVGLLTAEPGPPFTNELFITGLAVGSLAGFIPLTGFILVVTNRTTFTVSLSGTATALTPRLGGGGLVWRF</sequence>
<keyword evidence="2" id="KW-0812">Transmembrane</keyword>
<protein>
    <submittedName>
        <fullName evidence="3">Uncharacterized protein</fullName>
    </submittedName>
</protein>
<evidence type="ECO:0000313" key="3">
    <source>
        <dbReference type="EMBL" id="KYF70734.1"/>
    </source>
</evidence>
<gene>
    <name evidence="3" type="ORF">BE17_52810</name>
</gene>
<keyword evidence="2" id="KW-1133">Transmembrane helix</keyword>
<proteinExistence type="predicted"/>
<organism evidence="3 4">
    <name type="scientific">Sorangium cellulosum</name>
    <name type="common">Polyangium cellulosum</name>
    <dbReference type="NCBI Taxonomy" id="56"/>
    <lineage>
        <taxon>Bacteria</taxon>
        <taxon>Pseudomonadati</taxon>
        <taxon>Myxococcota</taxon>
        <taxon>Polyangia</taxon>
        <taxon>Polyangiales</taxon>
        <taxon>Polyangiaceae</taxon>
        <taxon>Sorangium</taxon>
    </lineage>
</organism>
<feature type="transmembrane region" description="Helical" evidence="2">
    <location>
        <begin position="205"/>
        <end position="227"/>
    </location>
</feature>
<feature type="transmembrane region" description="Helical" evidence="2">
    <location>
        <begin position="239"/>
        <end position="262"/>
    </location>
</feature>
<evidence type="ECO:0000256" key="1">
    <source>
        <dbReference type="SAM" id="MobiDB-lite"/>
    </source>
</evidence>
<feature type="region of interest" description="Disordered" evidence="1">
    <location>
        <begin position="69"/>
        <end position="91"/>
    </location>
</feature>
<dbReference type="Proteomes" id="UP000075635">
    <property type="component" value="Unassembled WGS sequence"/>
</dbReference>
<evidence type="ECO:0000313" key="4">
    <source>
        <dbReference type="Proteomes" id="UP000075635"/>
    </source>
</evidence>